<reference evidence="2 3" key="1">
    <citation type="submission" date="2019-03" db="EMBL/GenBank/DDBJ databases">
        <title>Genomic Encyclopedia of Type Strains, Phase IV (KMG-IV): sequencing the most valuable type-strain genomes for metagenomic binning, comparative biology and taxonomic classification.</title>
        <authorList>
            <person name="Goeker M."/>
        </authorList>
    </citation>
    <scope>NUCLEOTIDE SEQUENCE [LARGE SCALE GENOMIC DNA]</scope>
    <source>
        <strain evidence="2 3">DSM 18577</strain>
    </source>
</reference>
<gene>
    <name evidence="2" type="ORF">EV690_1253</name>
</gene>
<dbReference type="AlphaFoldDB" id="A0A4R1K566"/>
<keyword evidence="3" id="KW-1185">Reference proteome</keyword>
<sequence>MKKLLIVLMTMSALVALVGCSSVPSKPVQYRVMTMKWGQNQQAAPDPRCQSFRFSPADVVNFFEHAQGVSPKLFRKVAQNSSCNYHGLLMVDGDIQQWMVTAAGVGYLSRGIKGTENRHFICSDSCAKVFGNRLHHYQLP</sequence>
<feature type="chain" id="PRO_5020480120" description="Lipoprotein" evidence="1">
    <location>
        <begin position="19"/>
        <end position="140"/>
    </location>
</feature>
<name>A0A4R1K566_9GAMM</name>
<evidence type="ECO:0000313" key="2">
    <source>
        <dbReference type="EMBL" id="TCK59087.1"/>
    </source>
</evidence>
<protein>
    <recommendedName>
        <fullName evidence="4">Lipoprotein</fullName>
    </recommendedName>
</protein>
<dbReference type="RefSeq" id="WP_131912035.1">
    <property type="nucleotide sequence ID" value="NZ_OU594967.1"/>
</dbReference>
<dbReference type="EMBL" id="SMGD01000011">
    <property type="protein sequence ID" value="TCK59087.1"/>
    <property type="molecule type" value="Genomic_DNA"/>
</dbReference>
<proteinExistence type="predicted"/>
<evidence type="ECO:0000256" key="1">
    <source>
        <dbReference type="SAM" id="SignalP"/>
    </source>
</evidence>
<accession>A0A4R1K566</accession>
<evidence type="ECO:0000313" key="3">
    <source>
        <dbReference type="Proteomes" id="UP000295565"/>
    </source>
</evidence>
<keyword evidence="1" id="KW-0732">Signal</keyword>
<feature type="signal peptide" evidence="1">
    <location>
        <begin position="1"/>
        <end position="18"/>
    </location>
</feature>
<dbReference type="Proteomes" id="UP000295565">
    <property type="component" value="Unassembled WGS sequence"/>
</dbReference>
<dbReference type="OrthoDB" id="5957483at2"/>
<evidence type="ECO:0008006" key="4">
    <source>
        <dbReference type="Google" id="ProtNLM"/>
    </source>
</evidence>
<comment type="caution">
    <text evidence="2">The sequence shown here is derived from an EMBL/GenBank/DDBJ whole genome shotgun (WGS) entry which is preliminary data.</text>
</comment>
<organism evidence="2 3">
    <name type="scientific">Celerinatantimonas diazotrophica</name>
    <dbReference type="NCBI Taxonomy" id="412034"/>
    <lineage>
        <taxon>Bacteria</taxon>
        <taxon>Pseudomonadati</taxon>
        <taxon>Pseudomonadota</taxon>
        <taxon>Gammaproteobacteria</taxon>
        <taxon>Celerinatantimonadaceae</taxon>
        <taxon>Celerinatantimonas</taxon>
    </lineage>
</organism>
<dbReference type="PROSITE" id="PS51257">
    <property type="entry name" value="PROKAR_LIPOPROTEIN"/>
    <property type="match status" value="1"/>
</dbReference>